<dbReference type="PROSITE" id="PS50005">
    <property type="entry name" value="TPR"/>
    <property type="match status" value="1"/>
</dbReference>
<dbReference type="InterPro" id="IPR019734">
    <property type="entry name" value="TPR_rpt"/>
</dbReference>
<dbReference type="PROSITE" id="PS50011">
    <property type="entry name" value="PROTEIN_KINASE_DOM"/>
    <property type="match status" value="1"/>
</dbReference>
<feature type="coiled-coil region" evidence="7">
    <location>
        <begin position="752"/>
        <end position="779"/>
    </location>
</feature>
<evidence type="ECO:0000256" key="1">
    <source>
        <dbReference type="ARBA" id="ARBA00022679"/>
    </source>
</evidence>
<keyword evidence="10" id="KW-1185">Reference proteome</keyword>
<keyword evidence="4 6" id="KW-0067">ATP-binding</keyword>
<dbReference type="Gene3D" id="1.25.40.10">
    <property type="entry name" value="Tetratricopeptide repeat domain"/>
    <property type="match status" value="3"/>
</dbReference>
<dbReference type="SMART" id="SM00220">
    <property type="entry name" value="S_TKc"/>
    <property type="match status" value="1"/>
</dbReference>
<evidence type="ECO:0000256" key="5">
    <source>
        <dbReference type="PROSITE-ProRule" id="PRU00339"/>
    </source>
</evidence>
<keyword evidence="7" id="KW-0175">Coiled coil</keyword>
<feature type="domain" description="Protein kinase" evidence="8">
    <location>
        <begin position="94"/>
        <end position="362"/>
    </location>
</feature>
<dbReference type="SUPFAM" id="SSF48452">
    <property type="entry name" value="TPR-like"/>
    <property type="match status" value="3"/>
</dbReference>
<dbReference type="InterPro" id="IPR008271">
    <property type="entry name" value="Ser/Thr_kinase_AS"/>
</dbReference>
<name>A0AA37WJZ2_9GAMM</name>
<protein>
    <recommendedName>
        <fullName evidence="8">Protein kinase domain-containing protein</fullName>
    </recommendedName>
</protein>
<comment type="caution">
    <text evidence="9">The sequence shown here is derived from an EMBL/GenBank/DDBJ whole genome shotgun (WGS) entry which is preliminary data.</text>
</comment>
<dbReference type="RefSeq" id="WP_232594304.1">
    <property type="nucleotide sequence ID" value="NZ_BSPD01000007.1"/>
</dbReference>
<proteinExistence type="predicted"/>
<dbReference type="InterPro" id="IPR011990">
    <property type="entry name" value="TPR-like_helical_dom_sf"/>
</dbReference>
<dbReference type="Gene3D" id="3.30.200.20">
    <property type="entry name" value="Phosphorylase Kinase, domain 1"/>
    <property type="match status" value="1"/>
</dbReference>
<dbReference type="GO" id="GO:0004674">
    <property type="term" value="F:protein serine/threonine kinase activity"/>
    <property type="evidence" value="ECO:0007669"/>
    <property type="project" value="TreeGrafter"/>
</dbReference>
<evidence type="ECO:0000313" key="9">
    <source>
        <dbReference type="EMBL" id="GLS24528.1"/>
    </source>
</evidence>
<feature type="binding site" evidence="6">
    <location>
        <position position="125"/>
    </location>
    <ligand>
        <name>ATP</name>
        <dbReference type="ChEBI" id="CHEBI:30616"/>
    </ligand>
</feature>
<evidence type="ECO:0000256" key="4">
    <source>
        <dbReference type="ARBA" id="ARBA00022840"/>
    </source>
</evidence>
<dbReference type="Proteomes" id="UP001156870">
    <property type="component" value="Unassembled WGS sequence"/>
</dbReference>
<evidence type="ECO:0000256" key="6">
    <source>
        <dbReference type="PROSITE-ProRule" id="PRU10141"/>
    </source>
</evidence>
<dbReference type="InterPro" id="IPR000719">
    <property type="entry name" value="Prot_kinase_dom"/>
</dbReference>
<dbReference type="GO" id="GO:0005524">
    <property type="term" value="F:ATP binding"/>
    <property type="evidence" value="ECO:0007669"/>
    <property type="project" value="UniProtKB-UniRule"/>
</dbReference>
<sequence length="920" mass="105154">MPLTYSGEQWKKMDALLDNILRHPEDEWGHVLERLVKKEDETYQEIKKMLDLYRKEASLLEAITGKFFQSKLKISSPSWIGTASEFTFQKIGPYRISGTLGQGGMGVVFLGERDDGEFEQKVAIKVLNKDSQAQSVLARFQREKQVLATLNHPNIARFYDGGVTEKGFPYFIMEYVEGVRIDEYCQSHSLCADKIFSLLLQLVDALFFAHSHLVVHRDIKPSNILVTEEGVLKLLDFGIAKLVGDHDQVNETTTAEQVLTPGVAAPEQIKNETITVATDVYQVGIVTYQLFCQKHPYAHCASSLARMVETICTQSPDPPSWFFSFSIASDKRKDIDAIILKMLRNDPLERYESMSSLRQDFIAYLNNTPIAARGDALSYRARKFVQTHWRGLLVSAAFVMLLVSYAVTVTVQRHEISKALQISEVEQKKSQQVSEFLTGIFKAADPNVSGLDVITAQDLLERGEQRILNELHTVPAVQAHLLSLFGEIYHWQGDYAESVRYFESAVHHYDQIDVITSLSQVKATRQLAESYMRLGQNDKAEALIDQLEWFFQIYTLPENESETRYFEIEYAVLLGMKGNFSKIQGNFLQSEQLLQEAVSHLRGLYTGQEGDAFQLSISLNNLALVQLMLGKFDEAVENINKAIQLQSRNSKYMHVNHTVQFTNLALALIDMEMFDEAMQSAEKALVLQKQLFGEKDNYFVATTLRTQGIIKYYQGEYERGLVLLEDAIRIRKTLRHTDRIEYVFDLLWLGLVQQEQKKFQAAEESYKVMMENIHRLELNNDLVGVGVTLQASLAFVQGDKQGAELLYQRALNIMSEGSLWRATAEVGLSSMYLFNDEFDLALAGLKRAYQIREKRYPNHHSKIREIALMERVYSSLTDKDKNQLVTLRTEMDRADVYPEFFFRGIRTLLPGQLDRAIEKQ</sequence>
<evidence type="ECO:0000259" key="8">
    <source>
        <dbReference type="PROSITE" id="PS50011"/>
    </source>
</evidence>
<dbReference type="Pfam" id="PF13181">
    <property type="entry name" value="TPR_8"/>
    <property type="match status" value="1"/>
</dbReference>
<keyword evidence="1" id="KW-0808">Transferase</keyword>
<dbReference type="CDD" id="cd14014">
    <property type="entry name" value="STKc_PknB_like"/>
    <property type="match status" value="1"/>
</dbReference>
<keyword evidence="2 6" id="KW-0547">Nucleotide-binding</keyword>
<evidence type="ECO:0000256" key="7">
    <source>
        <dbReference type="SAM" id="Coils"/>
    </source>
</evidence>
<evidence type="ECO:0000256" key="2">
    <source>
        <dbReference type="ARBA" id="ARBA00022741"/>
    </source>
</evidence>
<keyword evidence="3" id="KW-0418">Kinase</keyword>
<dbReference type="PANTHER" id="PTHR43289">
    <property type="entry name" value="MITOGEN-ACTIVATED PROTEIN KINASE KINASE KINASE 20-RELATED"/>
    <property type="match status" value="1"/>
</dbReference>
<dbReference type="Pfam" id="PF00069">
    <property type="entry name" value="Pkinase"/>
    <property type="match status" value="1"/>
</dbReference>
<dbReference type="InterPro" id="IPR011009">
    <property type="entry name" value="Kinase-like_dom_sf"/>
</dbReference>
<dbReference type="SUPFAM" id="SSF56112">
    <property type="entry name" value="Protein kinase-like (PK-like)"/>
    <property type="match status" value="1"/>
</dbReference>
<accession>A0AA37WJZ2</accession>
<gene>
    <name evidence="9" type="ORF">GCM10007877_02400</name>
</gene>
<reference evidence="9 10" key="1">
    <citation type="journal article" date="2014" name="Int. J. Syst. Evol. Microbiol.">
        <title>Complete genome sequence of Corynebacterium casei LMG S-19264T (=DSM 44701T), isolated from a smear-ripened cheese.</title>
        <authorList>
            <consortium name="US DOE Joint Genome Institute (JGI-PGF)"/>
            <person name="Walter F."/>
            <person name="Albersmeier A."/>
            <person name="Kalinowski J."/>
            <person name="Ruckert C."/>
        </authorList>
    </citation>
    <scope>NUCLEOTIDE SEQUENCE [LARGE SCALE GENOMIC DNA]</scope>
    <source>
        <strain evidence="9 10">NBRC 110095</strain>
    </source>
</reference>
<organism evidence="9 10">
    <name type="scientific">Marinibactrum halimedae</name>
    <dbReference type="NCBI Taxonomy" id="1444977"/>
    <lineage>
        <taxon>Bacteria</taxon>
        <taxon>Pseudomonadati</taxon>
        <taxon>Pseudomonadota</taxon>
        <taxon>Gammaproteobacteria</taxon>
        <taxon>Cellvibrionales</taxon>
        <taxon>Cellvibrionaceae</taxon>
        <taxon>Marinibactrum</taxon>
    </lineage>
</organism>
<dbReference type="EMBL" id="BSPD01000007">
    <property type="protein sequence ID" value="GLS24528.1"/>
    <property type="molecule type" value="Genomic_DNA"/>
</dbReference>
<dbReference type="SMART" id="SM00028">
    <property type="entry name" value="TPR"/>
    <property type="match status" value="7"/>
</dbReference>
<evidence type="ECO:0000313" key="10">
    <source>
        <dbReference type="Proteomes" id="UP001156870"/>
    </source>
</evidence>
<dbReference type="Gene3D" id="1.10.510.10">
    <property type="entry name" value="Transferase(Phosphotransferase) domain 1"/>
    <property type="match status" value="1"/>
</dbReference>
<keyword evidence="5" id="KW-0802">TPR repeat</keyword>
<dbReference type="InterPro" id="IPR017441">
    <property type="entry name" value="Protein_kinase_ATP_BS"/>
</dbReference>
<feature type="repeat" description="TPR" evidence="5">
    <location>
        <begin position="616"/>
        <end position="649"/>
    </location>
</feature>
<evidence type="ECO:0000256" key="3">
    <source>
        <dbReference type="ARBA" id="ARBA00022777"/>
    </source>
</evidence>
<dbReference type="AlphaFoldDB" id="A0AA37WJZ2"/>
<dbReference type="PROSITE" id="PS00108">
    <property type="entry name" value="PROTEIN_KINASE_ST"/>
    <property type="match status" value="1"/>
</dbReference>
<dbReference type="PROSITE" id="PS00107">
    <property type="entry name" value="PROTEIN_KINASE_ATP"/>
    <property type="match status" value="1"/>
</dbReference>
<dbReference type="PANTHER" id="PTHR43289:SF34">
    <property type="entry name" value="SERINE_THREONINE-PROTEIN KINASE YBDM-RELATED"/>
    <property type="match status" value="1"/>
</dbReference>
<dbReference type="Pfam" id="PF13374">
    <property type="entry name" value="TPR_10"/>
    <property type="match status" value="1"/>
</dbReference>